<name>A0A1G4V2Y8_9FLAO</name>
<dbReference type="STRING" id="329186.SAMN02927925_00155"/>
<dbReference type="Proteomes" id="UP000182124">
    <property type="component" value="Unassembled WGS sequence"/>
</dbReference>
<dbReference type="InterPro" id="IPR046483">
    <property type="entry name" value="DUF6576"/>
</dbReference>
<dbReference type="AlphaFoldDB" id="A0A1G4V2Y8"/>
<organism evidence="2 3">
    <name type="scientific">Flavobacterium saliperosum</name>
    <dbReference type="NCBI Taxonomy" id="329186"/>
    <lineage>
        <taxon>Bacteria</taxon>
        <taxon>Pseudomonadati</taxon>
        <taxon>Bacteroidota</taxon>
        <taxon>Flavobacteriia</taxon>
        <taxon>Flavobacteriales</taxon>
        <taxon>Flavobacteriaceae</taxon>
        <taxon>Flavobacterium</taxon>
    </lineage>
</organism>
<dbReference type="RefSeq" id="WP_035653807.1">
    <property type="nucleotide sequence ID" value="NZ_CBCSBQ010000023.1"/>
</dbReference>
<dbReference type="EMBL" id="FMTY01000001">
    <property type="protein sequence ID" value="SCX00403.1"/>
    <property type="molecule type" value="Genomic_DNA"/>
</dbReference>
<proteinExistence type="predicted"/>
<sequence>MENNLIVISVKDLPYKKMNGMLRLLKINPDLVAKSISVDSQKYCRIRWQDYLVFSHKIKKIVLLKKDGLFFFVGYSKNDETIVYNDEFSKFILNNGNQTDKGTVKESTSFLKTKLRRIDILLDKVGSFGINSLTADEKNELHQLSKKI</sequence>
<gene>
    <name evidence="2" type="ORF">SAMN02927925_00155</name>
</gene>
<protein>
    <recommendedName>
        <fullName evidence="1">DUF6576 domain-containing protein</fullName>
    </recommendedName>
</protein>
<accession>A0A1G4V2Y8</accession>
<evidence type="ECO:0000259" key="1">
    <source>
        <dbReference type="Pfam" id="PF20216"/>
    </source>
</evidence>
<reference evidence="2 3" key="1">
    <citation type="submission" date="2016-10" db="EMBL/GenBank/DDBJ databases">
        <authorList>
            <person name="de Groot N.N."/>
        </authorList>
    </citation>
    <scope>NUCLEOTIDE SEQUENCE [LARGE SCALE GENOMIC DNA]</scope>
    <source>
        <strain evidence="2 3">CGMCC 1.3801</strain>
    </source>
</reference>
<dbReference type="Pfam" id="PF20216">
    <property type="entry name" value="DUF6576"/>
    <property type="match status" value="1"/>
</dbReference>
<feature type="domain" description="DUF6576" evidence="1">
    <location>
        <begin position="117"/>
        <end position="147"/>
    </location>
</feature>
<evidence type="ECO:0000313" key="2">
    <source>
        <dbReference type="EMBL" id="SCX00403.1"/>
    </source>
</evidence>
<evidence type="ECO:0000313" key="3">
    <source>
        <dbReference type="Proteomes" id="UP000182124"/>
    </source>
</evidence>